<evidence type="ECO:0000256" key="1">
    <source>
        <dbReference type="SAM" id="MobiDB-lite"/>
    </source>
</evidence>
<dbReference type="AlphaFoldDB" id="A0A7J9D310"/>
<dbReference type="PANTHER" id="PTHR31973">
    <property type="entry name" value="POLYPROTEIN, PUTATIVE-RELATED"/>
    <property type="match status" value="1"/>
</dbReference>
<reference evidence="2 3" key="1">
    <citation type="journal article" date="2019" name="Genome Biol. Evol.">
        <title>Insights into the evolution of the New World diploid cottons (Gossypium, subgenus Houzingenia) based on genome sequencing.</title>
        <authorList>
            <person name="Grover C.E."/>
            <person name="Arick M.A. 2nd"/>
            <person name="Thrash A."/>
            <person name="Conover J.L."/>
            <person name="Sanders W.S."/>
            <person name="Peterson D.G."/>
            <person name="Frelichowski J.E."/>
            <person name="Scheffler J.A."/>
            <person name="Scheffler B.E."/>
            <person name="Wendel J.F."/>
        </authorList>
    </citation>
    <scope>NUCLEOTIDE SEQUENCE [LARGE SCALE GENOMIC DNA]</scope>
    <source>
        <strain evidence="2">5</strain>
        <tissue evidence="2">Leaf</tissue>
    </source>
</reference>
<evidence type="ECO:0000313" key="2">
    <source>
        <dbReference type="EMBL" id="MBA0755041.1"/>
    </source>
</evidence>
<evidence type="ECO:0000313" key="3">
    <source>
        <dbReference type="Proteomes" id="UP000593579"/>
    </source>
</evidence>
<comment type="caution">
    <text evidence="2">The sequence shown here is derived from an EMBL/GenBank/DDBJ whole genome shotgun (WGS) entry which is preliminary data.</text>
</comment>
<dbReference type="EMBL" id="JABEZY010267104">
    <property type="protein sequence ID" value="MBA0755041.1"/>
    <property type="molecule type" value="Genomic_DNA"/>
</dbReference>
<organism evidence="2 3">
    <name type="scientific">Gossypium gossypioides</name>
    <name type="common">Mexican cotton</name>
    <name type="synonym">Selera gossypioides</name>
    <dbReference type="NCBI Taxonomy" id="34282"/>
    <lineage>
        <taxon>Eukaryota</taxon>
        <taxon>Viridiplantae</taxon>
        <taxon>Streptophyta</taxon>
        <taxon>Embryophyta</taxon>
        <taxon>Tracheophyta</taxon>
        <taxon>Spermatophyta</taxon>
        <taxon>Magnoliopsida</taxon>
        <taxon>eudicotyledons</taxon>
        <taxon>Gunneridae</taxon>
        <taxon>Pentapetalae</taxon>
        <taxon>rosids</taxon>
        <taxon>malvids</taxon>
        <taxon>Malvales</taxon>
        <taxon>Malvaceae</taxon>
        <taxon>Malvoideae</taxon>
        <taxon>Gossypium</taxon>
    </lineage>
</organism>
<feature type="region of interest" description="Disordered" evidence="1">
    <location>
        <begin position="97"/>
        <end position="122"/>
    </location>
</feature>
<sequence length="122" mass="14090">MGMLFQDGKQFKSRIRASYSSVAKCLQIKTFQDEHHYSVSFKNKFVTAAMIARHFEAIIKDHPKMKMREIQRRCASEMHVNVTIDCCFRAKKITNEKMAGNNKEKHNKNGCSKGDSRLPSSF</sequence>
<accession>A0A7J9D310</accession>
<dbReference type="OrthoDB" id="999176at2759"/>
<dbReference type="PANTHER" id="PTHR31973:SF187">
    <property type="entry name" value="MUTATOR TRANSPOSASE MUDRA PROTEIN"/>
    <property type="match status" value="1"/>
</dbReference>
<keyword evidence="3" id="KW-1185">Reference proteome</keyword>
<name>A0A7J9D310_GOSGO</name>
<protein>
    <submittedName>
        <fullName evidence="2">Uncharacterized protein</fullName>
    </submittedName>
</protein>
<dbReference type="Proteomes" id="UP000593579">
    <property type="component" value="Unassembled WGS sequence"/>
</dbReference>
<gene>
    <name evidence="2" type="ORF">Gogos_020306</name>
</gene>
<proteinExistence type="predicted"/>